<evidence type="ECO:0008006" key="4">
    <source>
        <dbReference type="Google" id="ProtNLM"/>
    </source>
</evidence>
<feature type="transmembrane region" description="Helical" evidence="1">
    <location>
        <begin position="12"/>
        <end position="34"/>
    </location>
</feature>
<dbReference type="EMBL" id="MKIE01000002">
    <property type="protein sequence ID" value="OHW62994.1"/>
    <property type="molecule type" value="Genomic_DNA"/>
</dbReference>
<evidence type="ECO:0000313" key="3">
    <source>
        <dbReference type="Proteomes" id="UP000180254"/>
    </source>
</evidence>
<dbReference type="RefSeq" id="WP_071061879.1">
    <property type="nucleotide sequence ID" value="NZ_MKIE01000002.1"/>
</dbReference>
<dbReference type="STRING" id="39480.EUAN_07780"/>
<dbReference type="NCBIfam" id="TIGR02532">
    <property type="entry name" value="IV_pilin_GFxxxE"/>
    <property type="match status" value="1"/>
</dbReference>
<organism evidence="2 3">
    <name type="scientific">Andreesenia angusta</name>
    <dbReference type="NCBI Taxonomy" id="39480"/>
    <lineage>
        <taxon>Bacteria</taxon>
        <taxon>Bacillati</taxon>
        <taxon>Bacillota</taxon>
        <taxon>Tissierellia</taxon>
        <taxon>Tissierellales</taxon>
        <taxon>Gottschalkiaceae</taxon>
        <taxon>Andreesenia</taxon>
    </lineage>
</organism>
<dbReference type="Pfam" id="PF07963">
    <property type="entry name" value="N_methyl"/>
    <property type="match status" value="1"/>
</dbReference>
<accession>A0A1S1V914</accession>
<dbReference type="InterPro" id="IPR012902">
    <property type="entry name" value="N_methyl_site"/>
</dbReference>
<comment type="caution">
    <text evidence="2">The sequence shown here is derived from an EMBL/GenBank/DDBJ whole genome shotgun (WGS) entry which is preliminary data.</text>
</comment>
<gene>
    <name evidence="2" type="ORF">EUAN_07780</name>
</gene>
<evidence type="ECO:0000313" key="2">
    <source>
        <dbReference type="EMBL" id="OHW62994.1"/>
    </source>
</evidence>
<name>A0A1S1V914_9FIRM</name>
<keyword evidence="1" id="KW-0472">Membrane</keyword>
<proteinExistence type="predicted"/>
<sequence length="188" mass="21132">MEKGYTLLELVISMAILCIVTLMISGFLGFGLGFSRETRELVNSGSHYRSVMLFLERNLESKSGVEVVKGKLGGTAVYEDVTDRSCKVELYMIMASLEENKERFSIYMSAPNRDGRRVMRYEKGSESVSGKMECGSGIDNLYLEPLPEGCNFREASGLRFTFENTSKTGGAEFEKTIYFKNQKSVKQQ</sequence>
<keyword evidence="1" id="KW-0812">Transmembrane</keyword>
<dbReference type="AlphaFoldDB" id="A0A1S1V914"/>
<protein>
    <recommendedName>
        <fullName evidence="4">Prepilin-type N-terminal cleavage/methylation domain-containing protein</fullName>
    </recommendedName>
</protein>
<keyword evidence="1" id="KW-1133">Transmembrane helix</keyword>
<evidence type="ECO:0000256" key="1">
    <source>
        <dbReference type="SAM" id="Phobius"/>
    </source>
</evidence>
<dbReference type="Proteomes" id="UP000180254">
    <property type="component" value="Unassembled WGS sequence"/>
</dbReference>
<reference evidence="2 3" key="1">
    <citation type="submission" date="2016-09" db="EMBL/GenBank/DDBJ databases">
        <title>Genome sequence of Eubacterium angustum.</title>
        <authorList>
            <person name="Poehlein A."/>
            <person name="Daniel R."/>
        </authorList>
    </citation>
    <scope>NUCLEOTIDE SEQUENCE [LARGE SCALE GENOMIC DNA]</scope>
    <source>
        <strain evidence="2 3">DSM 1989</strain>
    </source>
</reference>
<keyword evidence="3" id="KW-1185">Reference proteome</keyword>